<evidence type="ECO:0000259" key="2">
    <source>
        <dbReference type="PROSITE" id="PS00028"/>
    </source>
</evidence>
<feature type="domain" description="C2H2-type" evidence="2">
    <location>
        <begin position="36"/>
        <end position="59"/>
    </location>
</feature>
<reference evidence="3 4" key="1">
    <citation type="submission" date="2024-09" db="EMBL/GenBank/DDBJ databases">
        <title>A chromosome-level genome assembly of Gray's grenadier anchovy, Coilia grayii.</title>
        <authorList>
            <person name="Fu Z."/>
        </authorList>
    </citation>
    <scope>NUCLEOTIDE SEQUENCE [LARGE SCALE GENOMIC DNA]</scope>
    <source>
        <strain evidence="3">G4</strain>
        <tissue evidence="3">Muscle</tissue>
    </source>
</reference>
<dbReference type="SMART" id="SM00355">
    <property type="entry name" value="ZnF_C2H2"/>
    <property type="match status" value="4"/>
</dbReference>
<name>A0ABD1JG17_9TELE</name>
<dbReference type="InterPro" id="IPR013087">
    <property type="entry name" value="Znf_C2H2_type"/>
</dbReference>
<gene>
    <name evidence="3" type="ORF">ACEWY4_017166</name>
</gene>
<feature type="region of interest" description="Disordered" evidence="1">
    <location>
        <begin position="146"/>
        <end position="174"/>
    </location>
</feature>
<protein>
    <recommendedName>
        <fullName evidence="2">C2H2-type domain-containing protein</fullName>
    </recommendedName>
</protein>
<sequence length="1393" mass="158884">MWKCKLCEFSTAVKVRLMSHYRLLHGQHSTICPLACPYHNCMCYFKTYNSLKVHMSRVHDAAFQAGRENIGNRRAFKCQLCEFTQPFVERDMFLHLGRHLKQKQIVPCPFKDCSFTSNVYSTFTSHKCREHSNSSDYATELVQPIGSDPPQNFASEEESVASHEEEPSHEEVYDTDALDDKLEYNLAAFFLKMQSILHVTNRATQEIVEHIDQLFTLSEPILNKVITETLKKHSCPVTDTIVGAVVQAVSECNILHRSVKSKGPLSTAKRRKSYVEQRFPHIKPIEYLIDRTQRKSVYVPVLSSLQELMKKADIADIAFQSTTTNPGEFSSYVDGSYYQSNVFFAEGGAKFSLILYVDDLEIANPLGTSRGYYKMCAVYWSLANLPIKYRSALHTIQLAMLCNSKDVQRFGYDKVFAPLLNDLKILEQDGVYIENLGDSIKGTVFSVVADNLAAHGLGGFNQSFRSVYSCRFCLYSRADVQTLDATIDACQMRSTDQHDALTQEIQENENAGERYGVKGTCVFSDQLSYFHTITGFPPDILHDLLEGVVPVELALCLQGMVSLNYFTLQDLNKAIKSFPYQHSDKVDRPHPIPSFSSRGTIGGNGHENHALLRLLPILIGHNIPEGDMFWEILMALKDVVDLAVSHKFTEETLQYMSCKISEHRQILQEVFPNLMLRPKHHFLEHYPHLIRCFGPLVHLWTMRFEGKHRVFKKIIHESNNFKNVLKTCAERHQLMMTYYLSSSRFFKPPVEMSQVKSVFIDTLPSEVQARVSKFTEDSTVLSTNQVNIDGTSFVVGMFVCTGVQNSLPEFKEIINILLLANRITLLLKDYNVWYVEHLRSFELTVNGGNGHAVCCVRQLKDHTPLYAYRVSDRLILTPKHFIPMASPLKLRIILDDQNAEKLILPTRPETVDDLISEIKTRFELLYDFRLQYEDPDFNNALCNLVSIESLPSIATVKVVHLIDLDLSSISTDDTVILSSPERSCRTEAWPENFTVPSFTYDIEYILSKGNTAYEQEGKTLKLTKDQKHNILEAMAIEMYKYTGYPSGKQFGKAAEALVKKHACLKEKTGTGYDGWKNSLRFKMGNYRTKLSRAGVKDVSVNAGKRSRINPTAASSHSNIKRPRRGEINYLPDYPAGESKESLEAQRNELSREFEKVAAERDGALIFLLMHRTFALRREEIINSSRPIAELRERWPALFCEAQLYKEVHRITNQNLPFSFFASLDRYTPHLLNLYKQKQSGTFGQKMVGLLSDYSRQDKNNVQAARTAVLFGLALYLKEDTSEVFRSCKEADFDKHQKGAVVLLAVTEENASAVPFSPQHVTIILEDQVVLSHRYWADALVILFGLIYALHLEYPEKLKGFFEFIQIVLLNLDDGRRQIKPKLLSLKNELELSV</sequence>
<dbReference type="PANTHER" id="PTHR31025">
    <property type="entry name" value="SI:CH211-196P9.1-RELATED"/>
    <property type="match status" value="1"/>
</dbReference>
<dbReference type="EMBL" id="JBHFQA010000015">
    <property type="protein sequence ID" value="KAL2086107.1"/>
    <property type="molecule type" value="Genomic_DNA"/>
</dbReference>
<organism evidence="3 4">
    <name type="scientific">Coilia grayii</name>
    <name type="common">Gray's grenadier anchovy</name>
    <dbReference type="NCBI Taxonomy" id="363190"/>
    <lineage>
        <taxon>Eukaryota</taxon>
        <taxon>Metazoa</taxon>
        <taxon>Chordata</taxon>
        <taxon>Craniata</taxon>
        <taxon>Vertebrata</taxon>
        <taxon>Euteleostomi</taxon>
        <taxon>Actinopterygii</taxon>
        <taxon>Neopterygii</taxon>
        <taxon>Teleostei</taxon>
        <taxon>Clupei</taxon>
        <taxon>Clupeiformes</taxon>
        <taxon>Clupeoidei</taxon>
        <taxon>Engraulidae</taxon>
        <taxon>Coilinae</taxon>
        <taxon>Coilia</taxon>
    </lineage>
</organism>
<keyword evidence="4" id="KW-1185">Reference proteome</keyword>
<feature type="compositionally biased region" description="Basic and acidic residues" evidence="1">
    <location>
        <begin position="160"/>
        <end position="174"/>
    </location>
</feature>
<comment type="caution">
    <text evidence="3">The sequence shown here is derived from an EMBL/GenBank/DDBJ whole genome shotgun (WGS) entry which is preliminary data.</text>
</comment>
<dbReference type="PANTHER" id="PTHR31025:SF19">
    <property type="entry name" value="SI:CH73-42K18.1-RELATED"/>
    <property type="match status" value="1"/>
</dbReference>
<accession>A0ABD1JG17</accession>
<evidence type="ECO:0000256" key="1">
    <source>
        <dbReference type="SAM" id="MobiDB-lite"/>
    </source>
</evidence>
<evidence type="ECO:0000313" key="4">
    <source>
        <dbReference type="Proteomes" id="UP001591681"/>
    </source>
</evidence>
<evidence type="ECO:0000313" key="3">
    <source>
        <dbReference type="EMBL" id="KAL2086107.1"/>
    </source>
</evidence>
<dbReference type="Gene3D" id="3.30.160.60">
    <property type="entry name" value="Classic Zinc Finger"/>
    <property type="match status" value="1"/>
</dbReference>
<proteinExistence type="predicted"/>
<dbReference type="Proteomes" id="UP001591681">
    <property type="component" value="Unassembled WGS sequence"/>
</dbReference>
<dbReference type="PROSITE" id="PS00028">
    <property type="entry name" value="ZINC_FINGER_C2H2_1"/>
    <property type="match status" value="1"/>
</dbReference>